<dbReference type="InterPro" id="IPR035979">
    <property type="entry name" value="RBD_domain_sf"/>
</dbReference>
<dbReference type="EMBL" id="JBAHYK010001662">
    <property type="protein sequence ID" value="KAL0567143.1"/>
    <property type="molecule type" value="Genomic_DNA"/>
</dbReference>
<organism evidence="3 4">
    <name type="scientific">Marasmius crinis-equi</name>
    <dbReference type="NCBI Taxonomy" id="585013"/>
    <lineage>
        <taxon>Eukaryota</taxon>
        <taxon>Fungi</taxon>
        <taxon>Dikarya</taxon>
        <taxon>Basidiomycota</taxon>
        <taxon>Agaricomycotina</taxon>
        <taxon>Agaricomycetes</taxon>
        <taxon>Agaricomycetidae</taxon>
        <taxon>Agaricales</taxon>
        <taxon>Marasmiineae</taxon>
        <taxon>Marasmiaceae</taxon>
        <taxon>Marasmius</taxon>
    </lineage>
</organism>
<comment type="caution">
    <text evidence="3">The sequence shown here is derived from an EMBL/GenBank/DDBJ whole genome shotgun (WGS) entry which is preliminary data.</text>
</comment>
<feature type="region of interest" description="Disordered" evidence="2">
    <location>
        <begin position="1"/>
        <end position="24"/>
    </location>
</feature>
<dbReference type="PANTHER" id="PTHR10300:SF14">
    <property type="entry name" value="PROTEIN SARAH"/>
    <property type="match status" value="1"/>
</dbReference>
<dbReference type="Proteomes" id="UP001465976">
    <property type="component" value="Unassembled WGS sequence"/>
</dbReference>
<dbReference type="InterPro" id="IPR012677">
    <property type="entry name" value="Nucleotide-bd_a/b_plait_sf"/>
</dbReference>
<evidence type="ECO:0000256" key="1">
    <source>
        <dbReference type="ARBA" id="ARBA00008209"/>
    </source>
</evidence>
<proteinExistence type="inferred from homology"/>
<evidence type="ECO:0000313" key="3">
    <source>
        <dbReference type="EMBL" id="KAL0567143.1"/>
    </source>
</evidence>
<comment type="similarity">
    <text evidence="1">Belongs to the RCAN family.</text>
</comment>
<reference evidence="3 4" key="1">
    <citation type="submission" date="2024-02" db="EMBL/GenBank/DDBJ databases">
        <title>A draft genome for the cacao thread blight pathogen Marasmius crinis-equi.</title>
        <authorList>
            <person name="Cohen S.P."/>
            <person name="Baruah I.K."/>
            <person name="Amoako-Attah I."/>
            <person name="Bukari Y."/>
            <person name="Meinhardt L.W."/>
            <person name="Bailey B.A."/>
        </authorList>
    </citation>
    <scope>NUCLEOTIDE SEQUENCE [LARGE SCALE GENOMIC DNA]</scope>
    <source>
        <strain evidence="3 4">GH-76</strain>
    </source>
</reference>
<dbReference type="Gene3D" id="3.30.70.330">
    <property type="match status" value="1"/>
</dbReference>
<name>A0ABR3EW51_9AGAR</name>
<evidence type="ECO:0000313" key="4">
    <source>
        <dbReference type="Proteomes" id="UP001465976"/>
    </source>
</evidence>
<keyword evidence="4" id="KW-1185">Reference proteome</keyword>
<gene>
    <name evidence="3" type="ORF">V5O48_014842</name>
</gene>
<feature type="compositionally biased region" description="Low complexity" evidence="2">
    <location>
        <begin position="1"/>
        <end position="18"/>
    </location>
</feature>
<accession>A0ABR3EW51</accession>
<dbReference type="PANTHER" id="PTHR10300">
    <property type="entry name" value="CALCIPRESSIN"/>
    <property type="match status" value="1"/>
</dbReference>
<dbReference type="Pfam" id="PF04847">
    <property type="entry name" value="Calcipressin"/>
    <property type="match status" value="1"/>
</dbReference>
<protein>
    <recommendedName>
        <fullName evidence="5">Calcineurin-binding protein</fullName>
    </recommendedName>
</protein>
<dbReference type="SUPFAM" id="SSF54928">
    <property type="entry name" value="RNA-binding domain, RBD"/>
    <property type="match status" value="1"/>
</dbReference>
<sequence>MLASPRSLSRPSSPSAESSSKRTNSLAITPVPKEFFHPLVLSHLHAHFEAYGVINQWVPLPGFGRILVVYEDEEYAENAKRYSDPIALDATHDRPELVMRVYRADPNPLLSTLNSEDRYLQPPEIERNFLISPPGTPPVGWEPIQEDPPNSTPLADDLIAALKNLHLQQDHMRGSGVEVILDATESGVSVVVEDFDFGVDEERASSDEEDSWVYGVTMPSRTMWKPMPAALPPMRSSTPVPVY</sequence>
<dbReference type="InterPro" id="IPR006931">
    <property type="entry name" value="Calcipressin"/>
</dbReference>
<evidence type="ECO:0008006" key="5">
    <source>
        <dbReference type="Google" id="ProtNLM"/>
    </source>
</evidence>
<evidence type="ECO:0000256" key="2">
    <source>
        <dbReference type="SAM" id="MobiDB-lite"/>
    </source>
</evidence>